<dbReference type="SUPFAM" id="SSF109604">
    <property type="entry name" value="HD-domain/PDEase-like"/>
    <property type="match status" value="1"/>
</dbReference>
<comment type="caution">
    <text evidence="1">The sequence shown here is derived from an EMBL/GenBank/DDBJ whole genome shotgun (WGS) entry which is preliminary data.</text>
</comment>
<dbReference type="EMBL" id="QGTL01000004">
    <property type="protein sequence ID" value="PWV76412.1"/>
    <property type="molecule type" value="Genomic_DNA"/>
</dbReference>
<dbReference type="AlphaFoldDB" id="A0A317NN80"/>
<sequence>MSTTDSPMLSHPVIDDVLARHRDALGADERAYRHHVYRCANYQRALLGGELPDAAALAWAVHDLGIWTAGSFDYLAPSAALGETHAAELGLADTALVRALVLDHHGLRTRTDPLVETFRVADRVDVSRGMLRGGLDAQFVRQVVERFPYAGFHQFLVKSGLRHAVRHPLKPLPMFRW</sequence>
<dbReference type="RefSeq" id="WP_244198250.1">
    <property type="nucleotide sequence ID" value="NZ_QGTL01000004.1"/>
</dbReference>
<accession>A0A317NN80</accession>
<dbReference type="Proteomes" id="UP000246410">
    <property type="component" value="Unassembled WGS sequence"/>
</dbReference>
<organism evidence="1 2">
    <name type="scientific">Nocardia neocaledoniensis</name>
    <dbReference type="NCBI Taxonomy" id="236511"/>
    <lineage>
        <taxon>Bacteria</taxon>
        <taxon>Bacillati</taxon>
        <taxon>Actinomycetota</taxon>
        <taxon>Actinomycetes</taxon>
        <taxon>Mycobacteriales</taxon>
        <taxon>Nocardiaceae</taxon>
        <taxon>Nocardia</taxon>
    </lineage>
</organism>
<evidence type="ECO:0008006" key="3">
    <source>
        <dbReference type="Google" id="ProtNLM"/>
    </source>
</evidence>
<evidence type="ECO:0000313" key="2">
    <source>
        <dbReference type="Proteomes" id="UP000246410"/>
    </source>
</evidence>
<proteinExistence type="predicted"/>
<name>A0A317NN80_9NOCA</name>
<protein>
    <recommendedName>
        <fullName evidence="3">HD domain-containing protein</fullName>
    </recommendedName>
</protein>
<evidence type="ECO:0000313" key="1">
    <source>
        <dbReference type="EMBL" id="PWV76412.1"/>
    </source>
</evidence>
<reference evidence="1 2" key="1">
    <citation type="submission" date="2018-05" db="EMBL/GenBank/DDBJ databases">
        <title>Genomic Encyclopedia of Type Strains, Phase IV (KMG-IV): sequencing the most valuable type-strain genomes for metagenomic binning, comparative biology and taxonomic classification.</title>
        <authorList>
            <person name="Goeker M."/>
        </authorList>
    </citation>
    <scope>NUCLEOTIDE SEQUENCE [LARGE SCALE GENOMIC DNA]</scope>
    <source>
        <strain evidence="1 2">DSM 44717</strain>
    </source>
</reference>
<gene>
    <name evidence="1" type="ORF">DFR69_104519</name>
</gene>
<keyword evidence="2" id="KW-1185">Reference proteome</keyword>